<dbReference type="Proteomes" id="UP000019376">
    <property type="component" value="Unassembled WGS sequence"/>
</dbReference>
<dbReference type="AlphaFoldDB" id="S7ZIA9"/>
<evidence type="ECO:0000313" key="2">
    <source>
        <dbReference type="Proteomes" id="UP000019376"/>
    </source>
</evidence>
<sequence length="167" mass="18461">MDRPTWKSVPPLHFASVLPDEIPPKNGNPAGCSVFAGLPLDRLVHLDSTGRLLLRRHQLPNSSWRGELSLPTWIEQRSMMISRPVGWHRGRGSAEFPQLGQSSSAVVSTMHTVSRSNAFVECLGVERSPALAIGACRFHGLNYVVTDRPPVWTSIVKFRIQSDSSIP</sequence>
<protein>
    <submittedName>
        <fullName evidence="1">Uncharacterized protein</fullName>
    </submittedName>
</protein>
<organism evidence="1 2">
    <name type="scientific">Penicillium oxalicum (strain 114-2 / CGMCC 5302)</name>
    <name type="common">Penicillium decumbens</name>
    <dbReference type="NCBI Taxonomy" id="933388"/>
    <lineage>
        <taxon>Eukaryota</taxon>
        <taxon>Fungi</taxon>
        <taxon>Dikarya</taxon>
        <taxon>Ascomycota</taxon>
        <taxon>Pezizomycotina</taxon>
        <taxon>Eurotiomycetes</taxon>
        <taxon>Eurotiomycetidae</taxon>
        <taxon>Eurotiales</taxon>
        <taxon>Aspergillaceae</taxon>
        <taxon>Penicillium</taxon>
    </lineage>
</organism>
<dbReference type="HOGENOM" id="CLU_1595114_0_0_1"/>
<accession>S7ZIA9</accession>
<evidence type="ECO:0000313" key="1">
    <source>
        <dbReference type="EMBL" id="EPS30355.1"/>
    </source>
</evidence>
<reference evidence="1 2" key="1">
    <citation type="journal article" date="2013" name="PLoS ONE">
        <title>Genomic and secretomic analyses reveal unique features of the lignocellulolytic enzyme system of Penicillium decumbens.</title>
        <authorList>
            <person name="Liu G."/>
            <person name="Zhang L."/>
            <person name="Wei X."/>
            <person name="Zou G."/>
            <person name="Qin Y."/>
            <person name="Ma L."/>
            <person name="Li J."/>
            <person name="Zheng H."/>
            <person name="Wang S."/>
            <person name="Wang C."/>
            <person name="Xun L."/>
            <person name="Zhao G.-P."/>
            <person name="Zhou Z."/>
            <person name="Qu Y."/>
        </authorList>
    </citation>
    <scope>NUCLEOTIDE SEQUENCE [LARGE SCALE GENOMIC DNA]</scope>
    <source>
        <strain evidence="2">114-2 / CGMCC 5302</strain>
    </source>
</reference>
<gene>
    <name evidence="1" type="ORF">PDE_05306</name>
</gene>
<keyword evidence="2" id="KW-1185">Reference proteome</keyword>
<proteinExistence type="predicted"/>
<dbReference type="EMBL" id="KB644412">
    <property type="protein sequence ID" value="EPS30355.1"/>
    <property type="molecule type" value="Genomic_DNA"/>
</dbReference>
<name>S7ZIA9_PENO1</name>